<dbReference type="InterPro" id="IPR042284">
    <property type="entry name" value="AdoMetDC_N"/>
</dbReference>
<comment type="PTM">
    <text evidence="15">Is synthesized initially as an inactive proenzyme. Formation of the active enzyme involves a self-maturation process in which the active site pyruvoyl group is generated from an internal serine residue via an autocatalytic post-translational modification. Two non-identical subunits are generated from the proenzyme in this reaction, and the pyruvate is formed at the N-terminus of the alpha chain, which is derived from the carboxyl end of the proenzyme. The post-translation cleavage follows an unusual pathway, termed non-hydrolytic serinolysis, in which the side chain hydroxyl group of the serine supplies its oxygen atom to form the C-terminus of the beta chain, while the remainder of the serine residue undergoes an oxidative deamination to produce ammonia and the pyruvoyl group blocking the N-terminus of the alpha chain.</text>
</comment>
<evidence type="ECO:0000256" key="2">
    <source>
        <dbReference type="ARBA" id="ARBA00011601"/>
    </source>
</evidence>
<keyword evidence="11 15" id="KW-0670">Pyruvate</keyword>
<dbReference type="GO" id="GO:0005829">
    <property type="term" value="C:cytosol"/>
    <property type="evidence" value="ECO:0007669"/>
    <property type="project" value="TreeGrafter"/>
</dbReference>
<comment type="subunit">
    <text evidence="2 15">Heterotetramer of two alpha and two beta chains arranged as a dimer of alpha/beta heterodimers.</text>
</comment>
<evidence type="ECO:0000256" key="11">
    <source>
        <dbReference type="ARBA" id="ARBA00023317"/>
    </source>
</evidence>
<sequence length="132" mass="14846">MIKTKKEILGKHIVLEISECNNKKLNDVEFVEKIMVKAALTAGLEISDVVFNQFKSQGVTGVVMIAESHLTIHTWPELGYAAVDLFTCSQSFNTFAAVDLIKEKFEAKRTEVEEIKRGTIKENKLSSLIHFC</sequence>
<evidence type="ECO:0000256" key="10">
    <source>
        <dbReference type="ARBA" id="ARBA00023270"/>
    </source>
</evidence>
<evidence type="ECO:0000256" key="4">
    <source>
        <dbReference type="ARBA" id="ARBA00022793"/>
    </source>
</evidence>
<name>A0A1N6YTM8_9FIRM</name>
<evidence type="ECO:0000256" key="1">
    <source>
        <dbReference type="ARBA" id="ARBA00004911"/>
    </source>
</evidence>
<comment type="pathway">
    <text evidence="1 15">Amine and polyamine biosynthesis; S-adenosylmethioninamine biosynthesis; S-adenosylmethioninamine from S-adenosyl-L-methionine: step 1/1.</text>
</comment>
<dbReference type="HAMAP" id="MF_00464">
    <property type="entry name" value="AdoMetDC_1"/>
    <property type="match status" value="1"/>
</dbReference>
<dbReference type="PANTHER" id="PTHR33866:SF2">
    <property type="entry name" value="S-ADENOSYLMETHIONINE DECARBOXYLASE PROENZYME"/>
    <property type="match status" value="1"/>
</dbReference>
<keyword evidence="6 15" id="KW-0745">Spermidine biosynthesis</keyword>
<proteinExistence type="inferred from homology"/>
<dbReference type="GO" id="GO:0004014">
    <property type="term" value="F:adenosylmethionine decarboxylase activity"/>
    <property type="evidence" value="ECO:0007669"/>
    <property type="project" value="UniProtKB-UniRule"/>
</dbReference>
<dbReference type="SUPFAM" id="SSF56276">
    <property type="entry name" value="S-adenosylmethionine decarboxylase"/>
    <property type="match status" value="1"/>
</dbReference>
<evidence type="ECO:0000256" key="9">
    <source>
        <dbReference type="ARBA" id="ARBA00023239"/>
    </source>
</evidence>
<feature type="modified residue" description="Pyruvic acid (Ser); by autocatalysis" evidence="15">
    <location>
        <position position="68"/>
    </location>
</feature>
<feature type="active site" description="Proton donor; for catalytic activity" evidence="15">
    <location>
        <position position="88"/>
    </location>
</feature>
<dbReference type="Pfam" id="PF02675">
    <property type="entry name" value="AdoMet_dc"/>
    <property type="match status" value="1"/>
</dbReference>
<dbReference type="Proteomes" id="UP000185669">
    <property type="component" value="Unassembled WGS sequence"/>
</dbReference>
<keyword evidence="4 15" id="KW-0210">Decarboxylase</keyword>
<keyword evidence="9 15" id="KW-0456">Lyase</keyword>
<feature type="chain" id="PRO_5023302699" description="S-adenosylmethionine decarboxylase beta chain" evidence="15">
    <location>
        <begin position="1"/>
        <end position="67"/>
    </location>
</feature>
<comment type="function">
    <text evidence="13 15">Catalyzes the decarboxylation of S-adenosylmethionine to S-adenosylmethioninamine (dcAdoMet), the propylamine donor required for the synthesis of the polyamines spermine and spermidine from the diamine putrescine.</text>
</comment>
<dbReference type="STRING" id="56779.SAMN05421834_11553"/>
<evidence type="ECO:0000256" key="6">
    <source>
        <dbReference type="ARBA" id="ARBA00023066"/>
    </source>
</evidence>
<evidence type="ECO:0000256" key="8">
    <source>
        <dbReference type="ARBA" id="ARBA00023145"/>
    </source>
</evidence>
<dbReference type="InterPro" id="IPR016067">
    <property type="entry name" value="S-AdoMet_deCO2ase_core"/>
</dbReference>
<dbReference type="EC" id="4.1.1.50" evidence="15"/>
<dbReference type="AlphaFoldDB" id="A0A1N6YTM8"/>
<feature type="site" description="Cleavage (non-hydrolytic); by autolysis" evidence="15">
    <location>
        <begin position="67"/>
        <end position="68"/>
    </location>
</feature>
<dbReference type="UniPathway" id="UPA00331">
    <property type="reaction ID" value="UER00451"/>
</dbReference>
<dbReference type="InterPro" id="IPR017716">
    <property type="entry name" value="S-AdoMet_deCOase_pro-enz"/>
</dbReference>
<keyword evidence="10 15" id="KW-0704">Schiff base</keyword>
<keyword evidence="17" id="KW-1185">Reference proteome</keyword>
<dbReference type="Gene3D" id="3.30.360.110">
    <property type="entry name" value="S-adenosylmethionine decarboxylase domain"/>
    <property type="match status" value="1"/>
</dbReference>
<keyword evidence="3 15" id="KW-0949">S-adenosyl-L-methionine</keyword>
<feature type="chain" id="PRO_5023302698" description="S-adenosylmethionine decarboxylase alpha chain" evidence="15">
    <location>
        <begin position="68"/>
        <end position="132"/>
    </location>
</feature>
<accession>A0A1N6YTM8</accession>
<gene>
    <name evidence="15" type="primary">speH</name>
    <name evidence="16" type="ORF">SAMN05421834_11553</name>
</gene>
<evidence type="ECO:0000313" key="17">
    <source>
        <dbReference type="Proteomes" id="UP000185669"/>
    </source>
</evidence>
<organism evidence="16 17">
    <name type="scientific">Halanaerobium kushneri</name>
    <dbReference type="NCBI Taxonomy" id="56779"/>
    <lineage>
        <taxon>Bacteria</taxon>
        <taxon>Bacillati</taxon>
        <taxon>Bacillota</taxon>
        <taxon>Clostridia</taxon>
        <taxon>Halanaerobiales</taxon>
        <taxon>Halanaerobiaceae</taxon>
        <taxon>Halanaerobium</taxon>
    </lineage>
</organism>
<dbReference type="EMBL" id="FTNC01000015">
    <property type="protein sequence ID" value="SIR17973.1"/>
    <property type="molecule type" value="Genomic_DNA"/>
</dbReference>
<dbReference type="InterPro" id="IPR003826">
    <property type="entry name" value="AdoMetDC_fam_prok"/>
</dbReference>
<evidence type="ECO:0000256" key="5">
    <source>
        <dbReference type="ARBA" id="ARBA00022813"/>
    </source>
</evidence>
<comment type="cofactor">
    <cofactor evidence="15">
        <name>pyruvate</name>
        <dbReference type="ChEBI" id="CHEBI:15361"/>
    </cofactor>
    <text evidence="15">Binds 1 pyruvoyl group covalently per subunit.</text>
</comment>
<evidence type="ECO:0000256" key="15">
    <source>
        <dbReference type="HAMAP-Rule" id="MF_00464"/>
    </source>
</evidence>
<dbReference type="InterPro" id="IPR042286">
    <property type="entry name" value="AdoMetDC_C"/>
</dbReference>
<dbReference type="RefSeq" id="WP_076545422.1">
    <property type="nucleotide sequence ID" value="NZ_FTNC01000015.1"/>
</dbReference>
<evidence type="ECO:0000313" key="16">
    <source>
        <dbReference type="EMBL" id="SIR17973.1"/>
    </source>
</evidence>
<dbReference type="GO" id="GO:0008295">
    <property type="term" value="P:spermidine biosynthetic process"/>
    <property type="evidence" value="ECO:0007669"/>
    <property type="project" value="UniProtKB-UniRule"/>
</dbReference>
<dbReference type="Gene3D" id="3.30.160.750">
    <property type="match status" value="1"/>
</dbReference>
<keyword evidence="5 15" id="KW-0068">Autocatalytic cleavage</keyword>
<evidence type="ECO:0000256" key="13">
    <source>
        <dbReference type="ARBA" id="ARBA00056215"/>
    </source>
</evidence>
<keyword evidence="8 15" id="KW-0865">Zymogen</keyword>
<feature type="active site" description="Schiff-base intermediate with substrate; via pyruvic acid" evidence="15">
    <location>
        <position position="68"/>
    </location>
</feature>
<evidence type="ECO:0000256" key="12">
    <source>
        <dbReference type="ARBA" id="ARBA00048112"/>
    </source>
</evidence>
<feature type="active site" description="Proton acceptor; for processing activity" evidence="15">
    <location>
        <position position="73"/>
    </location>
</feature>
<dbReference type="PANTHER" id="PTHR33866">
    <property type="entry name" value="S-ADENOSYLMETHIONINE DECARBOXYLASE PROENZYME"/>
    <property type="match status" value="1"/>
</dbReference>
<evidence type="ECO:0000256" key="3">
    <source>
        <dbReference type="ARBA" id="ARBA00022691"/>
    </source>
</evidence>
<dbReference type="OrthoDB" id="9793120at2"/>
<reference evidence="17" key="1">
    <citation type="submission" date="2017-01" db="EMBL/GenBank/DDBJ databases">
        <authorList>
            <person name="Varghese N."/>
            <person name="Submissions S."/>
        </authorList>
    </citation>
    <scope>NUCLEOTIDE SEQUENCE [LARGE SCALE GENOMIC DNA]</scope>
    <source>
        <strain evidence="17">ATCC 700103</strain>
    </source>
</reference>
<comment type="similarity">
    <text evidence="14 15">Belongs to the prokaryotic AdoMetDC family. Type 1 subfamily.</text>
</comment>
<keyword evidence="7 15" id="KW-0620">Polyamine biosynthesis</keyword>
<protein>
    <recommendedName>
        <fullName evidence="15">S-adenosylmethionine decarboxylase proenzyme</fullName>
        <shortName evidence="15">AdoMetDC</shortName>
        <shortName evidence="15">SAMDC</shortName>
        <ecNumber evidence="15">4.1.1.50</ecNumber>
    </recommendedName>
    <component>
        <recommendedName>
            <fullName evidence="15">S-adenosylmethionine decarboxylase beta chain</fullName>
        </recommendedName>
    </component>
    <component>
        <recommendedName>
            <fullName evidence="15">S-adenosylmethionine decarboxylase alpha chain</fullName>
        </recommendedName>
    </component>
</protein>
<comment type="catalytic activity">
    <reaction evidence="12 15">
        <text>S-adenosyl-L-methionine + H(+) = S-adenosyl 3-(methylsulfanyl)propylamine + CO2</text>
        <dbReference type="Rhea" id="RHEA:15981"/>
        <dbReference type="ChEBI" id="CHEBI:15378"/>
        <dbReference type="ChEBI" id="CHEBI:16526"/>
        <dbReference type="ChEBI" id="CHEBI:57443"/>
        <dbReference type="ChEBI" id="CHEBI:59789"/>
        <dbReference type="EC" id="4.1.1.50"/>
    </reaction>
</comment>
<evidence type="ECO:0000256" key="14">
    <source>
        <dbReference type="ARBA" id="ARBA00061583"/>
    </source>
</evidence>
<evidence type="ECO:0000256" key="7">
    <source>
        <dbReference type="ARBA" id="ARBA00023115"/>
    </source>
</evidence>
<dbReference type="FunFam" id="3.30.360.110:FF:000001">
    <property type="entry name" value="S-adenosylmethionine decarboxylase proenzyme"/>
    <property type="match status" value="1"/>
</dbReference>
<dbReference type="NCBIfam" id="TIGR03330">
    <property type="entry name" value="SAM_DCase_Bsu"/>
    <property type="match status" value="1"/>
</dbReference>